<dbReference type="EMBL" id="FLQW01004684">
    <property type="protein sequence ID" value="SBS97231.1"/>
    <property type="molecule type" value="Genomic_DNA"/>
</dbReference>
<dbReference type="VEuPathDB" id="PlasmoDB:PmUG01_14079500"/>
<accession>A0A1A8WXY5</accession>
<evidence type="ECO:0000313" key="2">
    <source>
        <dbReference type="Proteomes" id="UP000078597"/>
    </source>
</evidence>
<reference evidence="2" key="1">
    <citation type="submission" date="2016-05" db="EMBL/GenBank/DDBJ databases">
        <authorList>
            <person name="Naeem Raeece"/>
        </authorList>
    </citation>
    <scope>NUCLEOTIDE SEQUENCE [LARGE SCALE GENOMIC DNA]</scope>
</reference>
<dbReference type="Proteomes" id="UP000078597">
    <property type="component" value="Unassembled WGS sequence"/>
</dbReference>
<gene>
    <name evidence="1" type="ORF">PMALA_059690</name>
</gene>
<protein>
    <submittedName>
        <fullName evidence="1">Uncharacterized protein</fullName>
    </submittedName>
</protein>
<evidence type="ECO:0000313" key="1">
    <source>
        <dbReference type="EMBL" id="SBS97231.1"/>
    </source>
</evidence>
<proteinExistence type="predicted"/>
<organism evidence="1 2">
    <name type="scientific">Plasmodium malariae</name>
    <dbReference type="NCBI Taxonomy" id="5858"/>
    <lineage>
        <taxon>Eukaryota</taxon>
        <taxon>Sar</taxon>
        <taxon>Alveolata</taxon>
        <taxon>Apicomplexa</taxon>
        <taxon>Aconoidasida</taxon>
        <taxon>Haemosporida</taxon>
        <taxon>Plasmodiidae</taxon>
        <taxon>Plasmodium</taxon>
        <taxon>Plasmodium (Plasmodium)</taxon>
    </lineage>
</organism>
<sequence>MFRKSIELRLPIPINKFMKSMKITKDVFDKFWNNENFNLYKKEKIINKGEMVDNESIVVDACLGDALNVCYIDDKIYLCGSYTDNSSALENYFVLVGIEVVKKKLKIICKSNNPTLSSAILFLIVLILKKHTKK</sequence>
<dbReference type="AlphaFoldDB" id="A0A1A8WXY5"/>
<name>A0A1A8WXY5_PLAMA</name>